<accession>A0A0D3HQW9</accession>
<reference evidence="1" key="2">
    <citation type="submission" date="2015-03" db="UniProtKB">
        <authorList>
            <consortium name="EnsemblPlants"/>
        </authorList>
    </citation>
    <scope>IDENTIFICATION</scope>
</reference>
<sequence>MRCRMIEPRRPTAMSSEWSSARFLSSWMLLLPITSLLPSMKLRLSQDKFSPVLQTNALPFQRSKSATSLQEIDT</sequence>
<dbReference type="Gramene" id="OBART12G01470.3">
    <property type="protein sequence ID" value="OBART12G01470.3"/>
    <property type="gene ID" value="OBART12G01470"/>
</dbReference>
<evidence type="ECO:0000313" key="1">
    <source>
        <dbReference type="EnsemblPlants" id="OBART12G01470.3"/>
    </source>
</evidence>
<dbReference type="EnsemblPlants" id="OBART12G01470.3">
    <property type="protein sequence ID" value="OBART12G01470.3"/>
    <property type="gene ID" value="OBART12G01470"/>
</dbReference>
<reference evidence="1" key="1">
    <citation type="journal article" date="2009" name="Rice">
        <title>De Novo Next Generation Sequencing of Plant Genomes.</title>
        <authorList>
            <person name="Rounsley S."/>
            <person name="Marri P.R."/>
            <person name="Yu Y."/>
            <person name="He R."/>
            <person name="Sisneros N."/>
            <person name="Goicoechea J.L."/>
            <person name="Lee S.J."/>
            <person name="Angelova A."/>
            <person name="Kudrna D."/>
            <person name="Luo M."/>
            <person name="Affourtit J."/>
            <person name="Desany B."/>
            <person name="Knight J."/>
            <person name="Niazi F."/>
            <person name="Egholm M."/>
            <person name="Wing R.A."/>
        </authorList>
    </citation>
    <scope>NUCLEOTIDE SEQUENCE [LARGE SCALE GENOMIC DNA]</scope>
    <source>
        <strain evidence="1">cv. IRGC 105608</strain>
    </source>
</reference>
<evidence type="ECO:0000313" key="2">
    <source>
        <dbReference type="Proteomes" id="UP000026960"/>
    </source>
</evidence>
<organism evidence="1">
    <name type="scientific">Oryza barthii</name>
    <dbReference type="NCBI Taxonomy" id="65489"/>
    <lineage>
        <taxon>Eukaryota</taxon>
        <taxon>Viridiplantae</taxon>
        <taxon>Streptophyta</taxon>
        <taxon>Embryophyta</taxon>
        <taxon>Tracheophyta</taxon>
        <taxon>Spermatophyta</taxon>
        <taxon>Magnoliopsida</taxon>
        <taxon>Liliopsida</taxon>
        <taxon>Poales</taxon>
        <taxon>Poaceae</taxon>
        <taxon>BOP clade</taxon>
        <taxon>Oryzoideae</taxon>
        <taxon>Oryzeae</taxon>
        <taxon>Oryzinae</taxon>
        <taxon>Oryza</taxon>
    </lineage>
</organism>
<proteinExistence type="predicted"/>
<keyword evidence="2" id="KW-1185">Reference proteome</keyword>
<dbReference type="Proteomes" id="UP000026960">
    <property type="component" value="Chromosome 12"/>
</dbReference>
<dbReference type="HOGENOM" id="CLU_2691620_0_0_1"/>
<dbReference type="AlphaFoldDB" id="A0A0D3HQW9"/>
<protein>
    <submittedName>
        <fullName evidence="1">Uncharacterized protein</fullName>
    </submittedName>
</protein>
<name>A0A0D3HQW9_9ORYZ</name>